<dbReference type="InterPro" id="IPR000415">
    <property type="entry name" value="Nitroreductase-like"/>
</dbReference>
<dbReference type="NCBIfam" id="NF047509">
    <property type="entry name" value="Rv3131_FMN_oxido"/>
    <property type="match status" value="1"/>
</dbReference>
<dbReference type="Proteomes" id="UP000515734">
    <property type="component" value="Chromosome"/>
</dbReference>
<sequence length="326" mass="35691">MTAARPDFRVLEDAIEVACHAPSVHNSQPWRWIREGGGLGLHLDTDRLVATDHAARQALLSCGAVLDHLRVAIAAAGWAVHVDRFPNPDDPLHLASVGFSPAPEVTDAARARAEAILRRRTDRLPFGPPPAWERWETVLPNAVDGTVAHLDVVDDADRPKLAEASQLSESLRLYDSAYHAELSWWTGEVTVTDGIPDSSLVSAPESDRVDIGRLFPVTRHRSERRMTVPQDFSKVLVLSTLSDSRRDVLACGETLSALLLELTVAGLSTCTLTHLTEVRVSRDIIAALVRRDFPQVLIRVGVAPPLEPAPGPTPRRHVADVLELRL</sequence>
<proteinExistence type="predicted"/>
<evidence type="ECO:0000313" key="2">
    <source>
        <dbReference type="Proteomes" id="UP000515734"/>
    </source>
</evidence>
<protein>
    <submittedName>
        <fullName evidence="1">Putative NAD(P)H nitroreductase acg</fullName>
    </submittedName>
</protein>
<name>A0A6S6P7V5_9MYCO</name>
<dbReference type="PANTHER" id="PTHR23026:SF123">
    <property type="entry name" value="NAD(P)H NITROREDUCTASE RV3131-RELATED"/>
    <property type="match status" value="1"/>
</dbReference>
<gene>
    <name evidence="1" type="primary">acg</name>
    <name evidence="1" type="ORF">NIIDNTM18_39920</name>
</gene>
<dbReference type="AlphaFoldDB" id="A0A6S6P7V5"/>
<accession>A0A6S6P7V5</accession>
<reference evidence="1 2" key="1">
    <citation type="submission" date="2020-07" db="EMBL/GenBank/DDBJ databases">
        <title>Complete genome sequence of Mycolicibacterium litorale like strain isolated from cardiac implantable electronic device infection.</title>
        <authorList>
            <person name="Fukano H."/>
            <person name="Miyama H."/>
            <person name="Hoshino Y."/>
        </authorList>
    </citation>
    <scope>NUCLEOTIDE SEQUENCE [LARGE SCALE GENOMIC DNA]</scope>
    <source>
        <strain evidence="1 2">NIIDNTM18</strain>
    </source>
</reference>
<dbReference type="InterPro" id="IPR050627">
    <property type="entry name" value="Nitroreductase/BluB"/>
</dbReference>
<dbReference type="Gene3D" id="3.40.109.10">
    <property type="entry name" value="NADH Oxidase"/>
    <property type="match status" value="1"/>
</dbReference>
<dbReference type="RefSeq" id="WP_185292591.1">
    <property type="nucleotide sequence ID" value="NZ_AP023287.1"/>
</dbReference>
<organism evidence="1 2">
    <name type="scientific">Mycolicibacterium litorale</name>
    <dbReference type="NCBI Taxonomy" id="758802"/>
    <lineage>
        <taxon>Bacteria</taxon>
        <taxon>Bacillati</taxon>
        <taxon>Actinomycetota</taxon>
        <taxon>Actinomycetes</taxon>
        <taxon>Mycobacteriales</taxon>
        <taxon>Mycobacteriaceae</taxon>
        <taxon>Mycolicibacterium</taxon>
    </lineage>
</organism>
<dbReference type="SUPFAM" id="SSF55469">
    <property type="entry name" value="FMN-dependent nitroreductase-like"/>
    <property type="match status" value="1"/>
</dbReference>
<evidence type="ECO:0000313" key="1">
    <source>
        <dbReference type="EMBL" id="BCI54714.1"/>
    </source>
</evidence>
<dbReference type="PANTHER" id="PTHR23026">
    <property type="entry name" value="NADPH NITROREDUCTASE"/>
    <property type="match status" value="1"/>
</dbReference>
<dbReference type="EMBL" id="AP023287">
    <property type="protein sequence ID" value="BCI54714.1"/>
    <property type="molecule type" value="Genomic_DNA"/>
</dbReference>
<dbReference type="GO" id="GO:0016491">
    <property type="term" value="F:oxidoreductase activity"/>
    <property type="evidence" value="ECO:0007669"/>
    <property type="project" value="InterPro"/>
</dbReference>